<evidence type="ECO:0000313" key="1">
    <source>
        <dbReference type="EMBL" id="KPQ41493.1"/>
    </source>
</evidence>
<dbReference type="Proteomes" id="UP000050360">
    <property type="component" value="Unassembled WGS sequence"/>
</dbReference>
<accession>A0A0P7ZAG6</accession>
<comment type="caution">
    <text evidence="1">The sequence shown here is derived from an EMBL/GenBank/DDBJ whole genome shotgun (WGS) entry which is preliminary data.</text>
</comment>
<sequence length="44" mass="4723">MNKIDIKCAVCASQTEEAKDLVITSTVQGREIVITGLTGTRCPE</sequence>
<evidence type="ECO:0000313" key="2">
    <source>
        <dbReference type="Proteomes" id="UP000050360"/>
    </source>
</evidence>
<reference evidence="1 2" key="1">
    <citation type="submission" date="2015-09" db="EMBL/GenBank/DDBJ databases">
        <title>A metagenomics-based metabolic model of nitrate-dependent anaerobic oxidation of methane by Methanoperedens-like archaea.</title>
        <authorList>
            <person name="Arshad A."/>
            <person name="Speth D.R."/>
            <person name="De Graaf R.M."/>
            <person name="Op Den Camp H.J."/>
            <person name="Jetten M.S."/>
            <person name="Welte C.U."/>
        </authorList>
    </citation>
    <scope>NUCLEOTIDE SEQUENCE [LARGE SCALE GENOMIC DNA]</scope>
</reference>
<dbReference type="EMBL" id="LKCM01000344">
    <property type="protein sequence ID" value="KPQ41493.1"/>
    <property type="molecule type" value="Genomic_DNA"/>
</dbReference>
<organism evidence="1 2">
    <name type="scientific">Candidatus Methanoperedens nitratireducens</name>
    <dbReference type="NCBI Taxonomy" id="1392998"/>
    <lineage>
        <taxon>Archaea</taxon>
        <taxon>Methanobacteriati</taxon>
        <taxon>Methanobacteriota</taxon>
        <taxon>Stenosarchaea group</taxon>
        <taxon>Methanomicrobia</taxon>
        <taxon>Methanosarcinales</taxon>
        <taxon>ANME-2 cluster</taxon>
        <taxon>Candidatus Methanoperedentaceae</taxon>
        <taxon>Candidatus Methanoperedens</taxon>
    </lineage>
</organism>
<proteinExistence type="predicted"/>
<dbReference type="AlphaFoldDB" id="A0A0P7ZAG6"/>
<feature type="non-terminal residue" evidence="1">
    <location>
        <position position="44"/>
    </location>
</feature>
<gene>
    <name evidence="1" type="ORF">MPEBLZ_03951</name>
</gene>
<protein>
    <submittedName>
        <fullName evidence="1">Uncharacterized protein</fullName>
    </submittedName>
</protein>
<name>A0A0P7ZAG6_9EURY</name>